<dbReference type="AlphaFoldDB" id="A0A9W9FB95"/>
<evidence type="ECO:0000256" key="2">
    <source>
        <dbReference type="ARBA" id="ARBA00022857"/>
    </source>
</evidence>
<comment type="similarity">
    <text evidence="1">Belongs to the short-chain dehydrogenases/reductases (SDR) family.</text>
</comment>
<dbReference type="SUPFAM" id="SSF51735">
    <property type="entry name" value="NAD(P)-binding Rossmann-fold domains"/>
    <property type="match status" value="1"/>
</dbReference>
<evidence type="ECO:0000313" key="4">
    <source>
        <dbReference type="EMBL" id="KAJ5097032.1"/>
    </source>
</evidence>
<keyword evidence="5" id="KW-1185">Reference proteome</keyword>
<dbReference type="Gene3D" id="3.40.50.720">
    <property type="entry name" value="NAD(P)-binding Rossmann-like Domain"/>
    <property type="match status" value="1"/>
</dbReference>
<dbReference type="PANTHER" id="PTHR24320:SF236">
    <property type="entry name" value="SHORT-CHAIN DEHYDROGENASE-RELATED"/>
    <property type="match status" value="1"/>
</dbReference>
<dbReference type="InterPro" id="IPR002347">
    <property type="entry name" value="SDR_fam"/>
</dbReference>
<reference evidence="4" key="1">
    <citation type="submission" date="2022-11" db="EMBL/GenBank/DDBJ databases">
        <authorList>
            <person name="Petersen C."/>
        </authorList>
    </citation>
    <scope>NUCLEOTIDE SEQUENCE</scope>
    <source>
        <strain evidence="4">IBT 30069</strain>
    </source>
</reference>
<gene>
    <name evidence="4" type="ORF">N7456_007753</name>
</gene>
<comment type="caution">
    <text evidence="4">The sequence shown here is derived from an EMBL/GenBank/DDBJ whole genome shotgun (WGS) entry which is preliminary data.</text>
</comment>
<dbReference type="GO" id="GO:0016491">
    <property type="term" value="F:oxidoreductase activity"/>
    <property type="evidence" value="ECO:0007669"/>
    <property type="project" value="UniProtKB-KW"/>
</dbReference>
<evidence type="ECO:0000313" key="5">
    <source>
        <dbReference type="Proteomes" id="UP001149165"/>
    </source>
</evidence>
<dbReference type="PRINTS" id="PR00081">
    <property type="entry name" value="GDHRDH"/>
</dbReference>
<reference evidence="4" key="2">
    <citation type="journal article" date="2023" name="IMA Fungus">
        <title>Comparative genomic study of the Penicillium genus elucidates a diverse pangenome and 15 lateral gene transfer events.</title>
        <authorList>
            <person name="Petersen C."/>
            <person name="Sorensen T."/>
            <person name="Nielsen M.R."/>
            <person name="Sondergaard T.E."/>
            <person name="Sorensen J.L."/>
            <person name="Fitzpatrick D.A."/>
            <person name="Frisvad J.C."/>
            <person name="Nielsen K.L."/>
        </authorList>
    </citation>
    <scope>NUCLEOTIDE SEQUENCE</scope>
    <source>
        <strain evidence="4">IBT 30069</strain>
    </source>
</reference>
<proteinExistence type="inferred from homology"/>
<name>A0A9W9FB95_9EURO</name>
<dbReference type="OrthoDB" id="191139at2759"/>
<evidence type="ECO:0000256" key="1">
    <source>
        <dbReference type="ARBA" id="ARBA00006484"/>
    </source>
</evidence>
<keyword evidence="2" id="KW-0521">NADP</keyword>
<accession>A0A9W9FB95</accession>
<protein>
    <submittedName>
        <fullName evidence="4">Short-chain dehydrogenase/reductase SDR</fullName>
    </submittedName>
</protein>
<dbReference type="Pfam" id="PF00106">
    <property type="entry name" value="adh_short"/>
    <property type="match status" value="1"/>
</dbReference>
<sequence length="340" mass="37076">MPVAFLRNLYAQWFPPAAKFTEKEVPSQQGRVFIVTGGNSGVGFELCKILYGTGATIYMASRSKEKAEAAIQAIVEELQSSATPGQLKFLQFDLNDLESVKKSAEAFSQQESKLDVLWNNAGSGANLVEVGAKTNQGFEAMVGMHCIAPLLFTELLRPKLQAAVASGSPGSTRVIWASSFLAEGAAPTNGIEFDKLENGTKDRTRNYAVSKAGNWFLGREYAERRGGDGIVSVVQNPGNLNSGSYGGTPKLQMMFVNPFLHDIKLGAYTGLFAGLSPDITQEHNGAYVIPWGRIRPDENSHRKDIIKALTASENGGLGYSKKFWDWCEEQWKPFCQSTSI</sequence>
<dbReference type="Proteomes" id="UP001149165">
    <property type="component" value="Unassembled WGS sequence"/>
</dbReference>
<keyword evidence="3" id="KW-0560">Oxidoreductase</keyword>
<organism evidence="4 5">
    <name type="scientific">Penicillium angulare</name>
    <dbReference type="NCBI Taxonomy" id="116970"/>
    <lineage>
        <taxon>Eukaryota</taxon>
        <taxon>Fungi</taxon>
        <taxon>Dikarya</taxon>
        <taxon>Ascomycota</taxon>
        <taxon>Pezizomycotina</taxon>
        <taxon>Eurotiomycetes</taxon>
        <taxon>Eurotiomycetidae</taxon>
        <taxon>Eurotiales</taxon>
        <taxon>Aspergillaceae</taxon>
        <taxon>Penicillium</taxon>
    </lineage>
</organism>
<dbReference type="PANTHER" id="PTHR24320">
    <property type="entry name" value="RETINOL DEHYDROGENASE"/>
    <property type="match status" value="1"/>
</dbReference>
<dbReference type="EMBL" id="JAPQKH010000005">
    <property type="protein sequence ID" value="KAJ5097032.1"/>
    <property type="molecule type" value="Genomic_DNA"/>
</dbReference>
<evidence type="ECO:0000256" key="3">
    <source>
        <dbReference type="ARBA" id="ARBA00023002"/>
    </source>
</evidence>
<dbReference type="InterPro" id="IPR036291">
    <property type="entry name" value="NAD(P)-bd_dom_sf"/>
</dbReference>